<comment type="caution">
    <text evidence="1">The sequence shown here is derived from an EMBL/GenBank/DDBJ whole genome shotgun (WGS) entry which is preliminary data.</text>
</comment>
<proteinExistence type="predicted"/>
<reference evidence="2" key="1">
    <citation type="journal article" date="2019" name="Int. J. Syst. Evol. Microbiol.">
        <title>The Global Catalogue of Microorganisms (GCM) 10K type strain sequencing project: providing services to taxonomists for standard genome sequencing and annotation.</title>
        <authorList>
            <consortium name="The Broad Institute Genomics Platform"/>
            <consortium name="The Broad Institute Genome Sequencing Center for Infectious Disease"/>
            <person name="Wu L."/>
            <person name="Ma J."/>
        </authorList>
    </citation>
    <scope>NUCLEOTIDE SEQUENCE [LARGE SCALE GENOMIC DNA]</scope>
    <source>
        <strain evidence="2">JCM 31037</strain>
    </source>
</reference>
<name>A0ABW3YB57_9ACTN</name>
<accession>A0ABW3YB57</accession>
<organism evidence="1 2">
    <name type="scientific">Micromonospora sonneratiae</name>
    <dbReference type="NCBI Taxonomy" id="1184706"/>
    <lineage>
        <taxon>Bacteria</taxon>
        <taxon>Bacillati</taxon>
        <taxon>Actinomycetota</taxon>
        <taxon>Actinomycetes</taxon>
        <taxon>Micromonosporales</taxon>
        <taxon>Micromonosporaceae</taxon>
        <taxon>Micromonospora</taxon>
    </lineage>
</organism>
<gene>
    <name evidence="1" type="ORF">ACFQ4H_08320</name>
</gene>
<dbReference type="Proteomes" id="UP001597260">
    <property type="component" value="Unassembled WGS sequence"/>
</dbReference>
<evidence type="ECO:0008006" key="3">
    <source>
        <dbReference type="Google" id="ProtNLM"/>
    </source>
</evidence>
<evidence type="ECO:0000313" key="2">
    <source>
        <dbReference type="Proteomes" id="UP001597260"/>
    </source>
</evidence>
<evidence type="ECO:0000313" key="1">
    <source>
        <dbReference type="EMBL" id="MFD1321090.1"/>
    </source>
</evidence>
<sequence>MPERFTADDLLLDRQIVDVDGAPVGRVDDLELTDPGDGAEPVLSALLCGPTALGPRIGGRLGRWWAAIGQRMRPYDDAYPNRIPVADIDYVDHLQLQLKVSRDQLDADRFRDWIRDHIIGRIPGAGP</sequence>
<keyword evidence="2" id="KW-1185">Reference proteome</keyword>
<dbReference type="EMBL" id="JBHTMP010000009">
    <property type="protein sequence ID" value="MFD1321090.1"/>
    <property type="molecule type" value="Genomic_DNA"/>
</dbReference>
<protein>
    <recommendedName>
        <fullName evidence="3">PRC-barrel domain-containing protein</fullName>
    </recommendedName>
</protein>